<accession>A0A2I0JVF5</accession>
<dbReference type="AlphaFoldDB" id="A0A2I0JVF5"/>
<dbReference type="STRING" id="22663.A0A2I0JVF5"/>
<evidence type="ECO:0000313" key="2">
    <source>
        <dbReference type="Proteomes" id="UP000233551"/>
    </source>
</evidence>
<evidence type="ECO:0000313" key="1">
    <source>
        <dbReference type="EMBL" id="PKI59860.1"/>
    </source>
</evidence>
<protein>
    <submittedName>
        <fullName evidence="1">Uncharacterized protein</fullName>
    </submittedName>
</protein>
<dbReference type="Proteomes" id="UP000233551">
    <property type="component" value="Unassembled WGS sequence"/>
</dbReference>
<sequence length="85" mass="9415">MGLHQIVVYHIINGYPWREIKTGEIDQVRLCSAVASSTMVEAEEEEASTELNTINSSDGFLVISTDKLFVKYTSENLRGHDVGAV</sequence>
<proteinExistence type="predicted"/>
<organism evidence="1 2">
    <name type="scientific">Punica granatum</name>
    <name type="common">Pomegranate</name>
    <dbReference type="NCBI Taxonomy" id="22663"/>
    <lineage>
        <taxon>Eukaryota</taxon>
        <taxon>Viridiplantae</taxon>
        <taxon>Streptophyta</taxon>
        <taxon>Embryophyta</taxon>
        <taxon>Tracheophyta</taxon>
        <taxon>Spermatophyta</taxon>
        <taxon>Magnoliopsida</taxon>
        <taxon>eudicotyledons</taxon>
        <taxon>Gunneridae</taxon>
        <taxon>Pentapetalae</taxon>
        <taxon>rosids</taxon>
        <taxon>malvids</taxon>
        <taxon>Myrtales</taxon>
        <taxon>Lythraceae</taxon>
        <taxon>Punica</taxon>
    </lineage>
</organism>
<comment type="caution">
    <text evidence="1">The sequence shown here is derived from an EMBL/GenBank/DDBJ whole genome shotgun (WGS) entry which is preliminary data.</text>
</comment>
<reference evidence="1 2" key="1">
    <citation type="submission" date="2017-11" db="EMBL/GenBank/DDBJ databases">
        <title>De-novo sequencing of pomegranate (Punica granatum L.) genome.</title>
        <authorList>
            <person name="Akparov Z."/>
            <person name="Amiraslanov A."/>
            <person name="Hajiyeva S."/>
            <person name="Abbasov M."/>
            <person name="Kaur K."/>
            <person name="Hamwieh A."/>
            <person name="Solovyev V."/>
            <person name="Salamov A."/>
            <person name="Braich B."/>
            <person name="Kosarev P."/>
            <person name="Mahmoud A."/>
            <person name="Hajiyev E."/>
            <person name="Babayeva S."/>
            <person name="Izzatullayeva V."/>
            <person name="Mammadov A."/>
            <person name="Mammadov A."/>
            <person name="Sharifova S."/>
            <person name="Ojaghi J."/>
            <person name="Eynullazada K."/>
            <person name="Bayramov B."/>
            <person name="Abdulazimova A."/>
            <person name="Shahmuradov I."/>
        </authorList>
    </citation>
    <scope>NUCLEOTIDE SEQUENCE [LARGE SCALE GENOMIC DNA]</scope>
    <source>
        <strain evidence="2">cv. AG2017</strain>
        <tissue evidence="1">Leaf</tissue>
    </source>
</reference>
<keyword evidence="2" id="KW-1185">Reference proteome</keyword>
<gene>
    <name evidence="1" type="ORF">CRG98_019742</name>
</gene>
<dbReference type="EMBL" id="PGOL01001229">
    <property type="protein sequence ID" value="PKI59860.1"/>
    <property type="molecule type" value="Genomic_DNA"/>
</dbReference>
<name>A0A2I0JVF5_PUNGR</name>